<dbReference type="KEGG" id="tbk:HF295_05075"/>
<evidence type="ECO:0000313" key="3">
    <source>
        <dbReference type="Proteomes" id="UP000512167"/>
    </source>
</evidence>
<organism evidence="2 3">
    <name type="scientific">Hujiaoplasma nucleasis</name>
    <dbReference type="NCBI Taxonomy" id="2725268"/>
    <lineage>
        <taxon>Bacteria</taxon>
        <taxon>Bacillati</taxon>
        <taxon>Mycoplasmatota</taxon>
        <taxon>Mollicutes</taxon>
        <taxon>Candidatus Izemoplasmatales</taxon>
        <taxon>Hujiaoplasmataceae</taxon>
        <taxon>Hujiaoplasma</taxon>
    </lineage>
</organism>
<dbReference type="Pfam" id="PF09527">
    <property type="entry name" value="ATPase_gene1"/>
    <property type="match status" value="1"/>
</dbReference>
<keyword evidence="1" id="KW-1133">Transmembrane helix</keyword>
<name>A0A7L6N268_9MOLU</name>
<feature type="transmembrane region" description="Helical" evidence="1">
    <location>
        <begin position="7"/>
        <end position="32"/>
    </location>
</feature>
<dbReference type="RefSeq" id="WP_312031090.1">
    <property type="nucleotide sequence ID" value="NZ_CP051151.1"/>
</dbReference>
<gene>
    <name evidence="2" type="ORF">HF295_05075</name>
</gene>
<dbReference type="Proteomes" id="UP000512167">
    <property type="component" value="Chromosome"/>
</dbReference>
<sequence length="78" mass="9054">MKSHKTAFLIFNMITQFFIETFVAMIAGYFLGKWLDGILFDQKAILTYVLVILGIFAGLRNFIKRALKFEKEGENNEK</sequence>
<reference evidence="2 3" key="1">
    <citation type="submission" date="2020-04" db="EMBL/GenBank/DDBJ databases">
        <authorList>
            <person name="Zheng R.K."/>
            <person name="Sun C.M."/>
        </authorList>
    </citation>
    <scope>NUCLEOTIDE SEQUENCE [LARGE SCALE GENOMIC DNA]</scope>
    <source>
        <strain evidence="3">zrk29</strain>
    </source>
</reference>
<keyword evidence="3" id="KW-1185">Reference proteome</keyword>
<dbReference type="AlphaFoldDB" id="A0A7L6N268"/>
<evidence type="ECO:0000313" key="2">
    <source>
        <dbReference type="EMBL" id="QLY40263.1"/>
    </source>
</evidence>
<dbReference type="EMBL" id="CP051151">
    <property type="protein sequence ID" value="QLY40263.1"/>
    <property type="molecule type" value="Genomic_DNA"/>
</dbReference>
<accession>A0A7L6N268</accession>
<proteinExistence type="predicted"/>
<keyword evidence="1" id="KW-0812">Transmembrane</keyword>
<keyword evidence="1" id="KW-0472">Membrane</keyword>
<protein>
    <submittedName>
        <fullName evidence="2">AtpZ/AtpI family protein</fullName>
    </submittedName>
</protein>
<feature type="transmembrane region" description="Helical" evidence="1">
    <location>
        <begin position="44"/>
        <end position="63"/>
    </location>
</feature>
<dbReference type="InterPro" id="IPR032820">
    <property type="entry name" value="ATPase_put"/>
</dbReference>
<evidence type="ECO:0000256" key="1">
    <source>
        <dbReference type="SAM" id="Phobius"/>
    </source>
</evidence>